<keyword evidence="2 4" id="KW-0548">Nucleotidyltransferase</keyword>
<evidence type="ECO:0000313" key="4">
    <source>
        <dbReference type="EMBL" id="MFI7589622.1"/>
    </source>
</evidence>
<comment type="caution">
    <text evidence="4">The sequence shown here is derived from an EMBL/GenBank/DDBJ whole genome shotgun (WGS) entry which is preliminary data.</text>
</comment>
<accession>A0ABW8AVG4</accession>
<dbReference type="PANTHER" id="PTHR43793:SF1">
    <property type="entry name" value="FAD SYNTHASE"/>
    <property type="match status" value="1"/>
</dbReference>
<proteinExistence type="predicted"/>
<organism evidence="4 5">
    <name type="scientific">Spongisporangium articulatum</name>
    <dbReference type="NCBI Taxonomy" id="3362603"/>
    <lineage>
        <taxon>Bacteria</taxon>
        <taxon>Bacillati</taxon>
        <taxon>Actinomycetota</taxon>
        <taxon>Actinomycetes</taxon>
        <taxon>Kineosporiales</taxon>
        <taxon>Kineosporiaceae</taxon>
        <taxon>Spongisporangium</taxon>
    </lineage>
</organism>
<keyword evidence="1" id="KW-0808">Transferase</keyword>
<protein>
    <submittedName>
        <fullName evidence="4">Adenylyltransferase/cytidyltransferase family protein</fullName>
    </submittedName>
</protein>
<reference evidence="4 5" key="1">
    <citation type="submission" date="2024-10" db="EMBL/GenBank/DDBJ databases">
        <title>The Natural Products Discovery Center: Release of the First 8490 Sequenced Strains for Exploring Actinobacteria Biosynthetic Diversity.</title>
        <authorList>
            <person name="Kalkreuter E."/>
            <person name="Kautsar S.A."/>
            <person name="Yang D."/>
            <person name="Bader C.D."/>
            <person name="Teijaro C.N."/>
            <person name="Fluegel L."/>
            <person name="Davis C.M."/>
            <person name="Simpson J.R."/>
            <person name="Lauterbach L."/>
            <person name="Steele A.D."/>
            <person name="Gui C."/>
            <person name="Meng S."/>
            <person name="Li G."/>
            <person name="Viehrig K."/>
            <person name="Ye F."/>
            <person name="Su P."/>
            <person name="Kiefer A.F."/>
            <person name="Nichols A."/>
            <person name="Cepeda A.J."/>
            <person name="Yan W."/>
            <person name="Fan B."/>
            <person name="Jiang Y."/>
            <person name="Adhikari A."/>
            <person name="Zheng C.-J."/>
            <person name="Schuster L."/>
            <person name="Cowan T.M."/>
            <person name="Smanski M.J."/>
            <person name="Chevrette M.G."/>
            <person name="De Carvalho L.P.S."/>
            <person name="Shen B."/>
        </authorList>
    </citation>
    <scope>NUCLEOTIDE SEQUENCE [LARGE SCALE GENOMIC DNA]</scope>
    <source>
        <strain evidence="4 5">NPDC049639</strain>
    </source>
</reference>
<dbReference type="RefSeq" id="WP_398284225.1">
    <property type="nucleotide sequence ID" value="NZ_JBITLV010000008.1"/>
</dbReference>
<evidence type="ECO:0000256" key="2">
    <source>
        <dbReference type="ARBA" id="ARBA00022695"/>
    </source>
</evidence>
<sequence>MSIPSSRTPRTGLVGYVPGAWDMFHIGHLNILRRAKEQCDHLIAGVVTDEVLLASKGKLPVVPLEERLEIVGALRCVDEVVTDIAADKVVMWRELGGFDVLFKGDDWKGTPKGDRLETGMASVGAKVMYFPYTVHTSSTLLRAYISGNA</sequence>
<dbReference type="SUPFAM" id="SSF52374">
    <property type="entry name" value="Nucleotidylyl transferase"/>
    <property type="match status" value="1"/>
</dbReference>
<evidence type="ECO:0000259" key="3">
    <source>
        <dbReference type="Pfam" id="PF01467"/>
    </source>
</evidence>
<evidence type="ECO:0000256" key="1">
    <source>
        <dbReference type="ARBA" id="ARBA00022679"/>
    </source>
</evidence>
<dbReference type="InterPro" id="IPR050385">
    <property type="entry name" value="Archaeal_FAD_synthase"/>
</dbReference>
<dbReference type="Proteomes" id="UP001612915">
    <property type="component" value="Unassembled WGS sequence"/>
</dbReference>
<keyword evidence="5" id="KW-1185">Reference proteome</keyword>
<dbReference type="InterPro" id="IPR014729">
    <property type="entry name" value="Rossmann-like_a/b/a_fold"/>
</dbReference>
<name>A0ABW8AVG4_9ACTN</name>
<dbReference type="Pfam" id="PF01467">
    <property type="entry name" value="CTP_transf_like"/>
    <property type="match status" value="1"/>
</dbReference>
<dbReference type="NCBIfam" id="TIGR00125">
    <property type="entry name" value="cyt_tran_rel"/>
    <property type="match status" value="1"/>
</dbReference>
<feature type="domain" description="Cytidyltransferase-like" evidence="3">
    <location>
        <begin position="17"/>
        <end position="142"/>
    </location>
</feature>
<gene>
    <name evidence="4" type="ORF">ACIB24_21350</name>
</gene>
<dbReference type="PANTHER" id="PTHR43793">
    <property type="entry name" value="FAD SYNTHASE"/>
    <property type="match status" value="1"/>
</dbReference>
<dbReference type="EMBL" id="JBITLV010000008">
    <property type="protein sequence ID" value="MFI7589622.1"/>
    <property type="molecule type" value="Genomic_DNA"/>
</dbReference>
<dbReference type="GO" id="GO:0016779">
    <property type="term" value="F:nucleotidyltransferase activity"/>
    <property type="evidence" value="ECO:0007669"/>
    <property type="project" value="UniProtKB-KW"/>
</dbReference>
<dbReference type="InterPro" id="IPR004821">
    <property type="entry name" value="Cyt_trans-like"/>
</dbReference>
<evidence type="ECO:0000313" key="5">
    <source>
        <dbReference type="Proteomes" id="UP001612915"/>
    </source>
</evidence>
<dbReference type="Gene3D" id="3.40.50.620">
    <property type="entry name" value="HUPs"/>
    <property type="match status" value="1"/>
</dbReference>